<accession>X0Z2N7</accession>
<organism evidence="1">
    <name type="scientific">marine sediment metagenome</name>
    <dbReference type="NCBI Taxonomy" id="412755"/>
    <lineage>
        <taxon>unclassified sequences</taxon>
        <taxon>metagenomes</taxon>
        <taxon>ecological metagenomes</taxon>
    </lineage>
</organism>
<comment type="caution">
    <text evidence="1">The sequence shown here is derived from an EMBL/GenBank/DDBJ whole genome shotgun (WGS) entry which is preliminary data.</text>
</comment>
<dbReference type="InterPro" id="IPR056209">
    <property type="entry name" value="SU10_adaptor"/>
</dbReference>
<gene>
    <name evidence="1" type="ORF">S01H1_79546</name>
</gene>
<evidence type="ECO:0000313" key="1">
    <source>
        <dbReference type="EMBL" id="GAG52782.1"/>
    </source>
</evidence>
<sequence length="177" mass="20492">MSITTYAELQTAVANWLDRSDLTDRIVEFIELAEVDIHDELRVREMETRADITVDDEYIDVPTNFLSAKRLHLDTDPLWKIKFCSPDQINDFKRQGGGKPYYFTVIGSELEFDRTPDTSYTGKFVYYEKPVNLSVSATTNDVFPLYKNIYLYGALLQAEPFLGNDERLSTWAKMYDA</sequence>
<feature type="non-terminal residue" evidence="1">
    <location>
        <position position="177"/>
    </location>
</feature>
<dbReference type="Pfam" id="PF24175">
    <property type="entry name" value="SU10_adaptor"/>
    <property type="match status" value="1"/>
</dbReference>
<dbReference type="AlphaFoldDB" id="X0Z2N7"/>
<dbReference type="EMBL" id="BARS01053636">
    <property type="protein sequence ID" value="GAG52782.1"/>
    <property type="molecule type" value="Genomic_DNA"/>
</dbReference>
<reference evidence="1" key="1">
    <citation type="journal article" date="2014" name="Front. Microbiol.">
        <title>High frequency of phylogenetically diverse reductive dehalogenase-homologous genes in deep subseafloor sedimentary metagenomes.</title>
        <authorList>
            <person name="Kawai M."/>
            <person name="Futagami T."/>
            <person name="Toyoda A."/>
            <person name="Takaki Y."/>
            <person name="Nishi S."/>
            <person name="Hori S."/>
            <person name="Arai W."/>
            <person name="Tsubouchi T."/>
            <person name="Morono Y."/>
            <person name="Uchiyama I."/>
            <person name="Ito T."/>
            <person name="Fujiyama A."/>
            <person name="Inagaki F."/>
            <person name="Takami H."/>
        </authorList>
    </citation>
    <scope>NUCLEOTIDE SEQUENCE</scope>
    <source>
        <strain evidence="1">Expedition CK06-06</strain>
    </source>
</reference>
<proteinExistence type="predicted"/>
<protein>
    <submittedName>
        <fullName evidence="1">Uncharacterized protein</fullName>
    </submittedName>
</protein>
<name>X0Z2N7_9ZZZZ</name>